<comment type="caution">
    <text evidence="1">The sequence shown here is derived from an EMBL/GenBank/DDBJ whole genome shotgun (WGS) entry which is preliminary data.</text>
</comment>
<name>A0A497Z4P9_9RHOB</name>
<dbReference type="Proteomes" id="UP000271700">
    <property type="component" value="Unassembled WGS sequence"/>
</dbReference>
<accession>A0A497Z4P9</accession>
<dbReference type="EMBL" id="RCCT01000004">
    <property type="protein sequence ID" value="RLK03440.1"/>
    <property type="molecule type" value="Genomic_DNA"/>
</dbReference>
<organism evidence="1 2">
    <name type="scientific">Ruegeria conchae</name>
    <dbReference type="NCBI Taxonomy" id="981384"/>
    <lineage>
        <taxon>Bacteria</taxon>
        <taxon>Pseudomonadati</taxon>
        <taxon>Pseudomonadota</taxon>
        <taxon>Alphaproteobacteria</taxon>
        <taxon>Rhodobacterales</taxon>
        <taxon>Roseobacteraceae</taxon>
        <taxon>Ruegeria</taxon>
    </lineage>
</organism>
<sequence length="171" mass="19723">MSEAEATINVVDYDNIQKSVELELGETPLGWSGIVTELFEHIKVRSDELGIEYPKVLQIKEKFGELRIYFSKVSEDERIRGWVAATINRANQSCEQCGNAARPQNLGSWIMTLCCWCAHEEAARRFNEHKRRYFRRTDAPEHLVCAVCGYVGHIDRSDDRRRCPSCVKKGW</sequence>
<dbReference type="RefSeq" id="WP_010443205.1">
    <property type="nucleotide sequence ID" value="NZ_AEYW01000022.1"/>
</dbReference>
<proteinExistence type="predicted"/>
<evidence type="ECO:0000313" key="2">
    <source>
        <dbReference type="Proteomes" id="UP000271700"/>
    </source>
</evidence>
<keyword evidence="2" id="KW-1185">Reference proteome</keyword>
<gene>
    <name evidence="1" type="ORF">CLV75_2807</name>
</gene>
<dbReference type="OrthoDB" id="7906710at2"/>
<dbReference type="AlphaFoldDB" id="A0A497Z4P9"/>
<evidence type="ECO:0000313" key="1">
    <source>
        <dbReference type="EMBL" id="RLK03440.1"/>
    </source>
</evidence>
<reference evidence="1 2" key="1">
    <citation type="submission" date="2018-10" db="EMBL/GenBank/DDBJ databases">
        <title>Genomic Encyclopedia of Archaeal and Bacterial Type Strains, Phase II (KMG-II): from individual species to whole genera.</title>
        <authorList>
            <person name="Goeker M."/>
        </authorList>
    </citation>
    <scope>NUCLEOTIDE SEQUENCE [LARGE SCALE GENOMIC DNA]</scope>
    <source>
        <strain evidence="1 2">DSM 29317</strain>
    </source>
</reference>
<protein>
    <submittedName>
        <fullName evidence="1">Uncharacterized protein</fullName>
    </submittedName>
</protein>